<sequence length="346" mass="36882">MAPPSPPRPAAASQRKRTVRAAQVWHGAARRRTDAAAAMLQRIGGQLTHVSGSRSDVHTSPSPSPRPTTPAGTGDAFFDSPELAASPAISPPRDPRRRPASPKEQRQRQDTRLDQATWAPAKGRPAPRLAAPPPYPAERFISPPKPPPPRPPAFTSPCKISPCIEMEVSYAVMAASPPTRPKPIPATCSPTANADAPTPRPRTTPPSSGPNGKRNQTNATGSLMAAANDPAAPRATRNKKRRQRRRRQVRSDVNPDLPPPASTIETAPSTSVTAPIIPARQETKRAPLSATGSKVKPPASEQATAYAVPIAEVVQILQEILAAVQEGRVKEIIPTILRALTKLLVR</sequence>
<feature type="compositionally biased region" description="Basic residues" evidence="1">
    <location>
        <begin position="236"/>
        <end position="248"/>
    </location>
</feature>
<feature type="region of interest" description="Disordered" evidence="1">
    <location>
        <begin position="1"/>
        <end position="159"/>
    </location>
</feature>
<dbReference type="AlphaFoldDB" id="A0A8J2MVB5"/>
<feature type="compositionally biased region" description="Pro residues" evidence="1">
    <location>
        <begin position="198"/>
        <end position="208"/>
    </location>
</feature>
<feature type="compositionally biased region" description="Pro residues" evidence="1">
    <location>
        <begin position="143"/>
        <end position="154"/>
    </location>
</feature>
<dbReference type="PRINTS" id="PR01217">
    <property type="entry name" value="PRICHEXTENSN"/>
</dbReference>
<accession>A0A8J2MVB5</accession>
<feature type="region of interest" description="Disordered" evidence="1">
    <location>
        <begin position="176"/>
        <end position="301"/>
    </location>
</feature>
<feature type="compositionally biased region" description="Low complexity" evidence="1">
    <location>
        <begin position="119"/>
        <end position="129"/>
    </location>
</feature>
<evidence type="ECO:0000313" key="3">
    <source>
        <dbReference type="Proteomes" id="UP000789524"/>
    </source>
</evidence>
<feature type="compositionally biased region" description="Polar residues" evidence="1">
    <location>
        <begin position="263"/>
        <end position="273"/>
    </location>
</feature>
<evidence type="ECO:0000256" key="1">
    <source>
        <dbReference type="SAM" id="MobiDB-lite"/>
    </source>
</evidence>
<organism evidence="2 3">
    <name type="scientific">Danaus chrysippus</name>
    <name type="common">African queen</name>
    <dbReference type="NCBI Taxonomy" id="151541"/>
    <lineage>
        <taxon>Eukaryota</taxon>
        <taxon>Metazoa</taxon>
        <taxon>Ecdysozoa</taxon>
        <taxon>Arthropoda</taxon>
        <taxon>Hexapoda</taxon>
        <taxon>Insecta</taxon>
        <taxon>Pterygota</taxon>
        <taxon>Neoptera</taxon>
        <taxon>Endopterygota</taxon>
        <taxon>Lepidoptera</taxon>
        <taxon>Glossata</taxon>
        <taxon>Ditrysia</taxon>
        <taxon>Papilionoidea</taxon>
        <taxon>Nymphalidae</taxon>
        <taxon>Danainae</taxon>
        <taxon>Danaini</taxon>
        <taxon>Danaina</taxon>
        <taxon>Danaus</taxon>
        <taxon>Anosia</taxon>
    </lineage>
</organism>
<dbReference type="Proteomes" id="UP000789524">
    <property type="component" value="Unassembled WGS sequence"/>
</dbReference>
<reference evidence="2" key="1">
    <citation type="submission" date="2021-09" db="EMBL/GenBank/DDBJ databases">
        <authorList>
            <person name="Martin H S."/>
        </authorList>
    </citation>
    <scope>NUCLEOTIDE SEQUENCE</scope>
</reference>
<evidence type="ECO:0000313" key="2">
    <source>
        <dbReference type="EMBL" id="CAG9557738.1"/>
    </source>
</evidence>
<comment type="caution">
    <text evidence="2">The sequence shown here is derived from an EMBL/GenBank/DDBJ whole genome shotgun (WGS) entry which is preliminary data.</text>
</comment>
<feature type="compositionally biased region" description="Basic and acidic residues" evidence="1">
    <location>
        <begin position="101"/>
        <end position="113"/>
    </location>
</feature>
<proteinExistence type="predicted"/>
<keyword evidence="3" id="KW-1185">Reference proteome</keyword>
<protein>
    <submittedName>
        <fullName evidence="2">(African queen) hypothetical protein</fullName>
    </submittedName>
</protein>
<feature type="compositionally biased region" description="Low complexity" evidence="1">
    <location>
        <begin position="225"/>
        <end position="235"/>
    </location>
</feature>
<gene>
    <name evidence="2" type="ORF">DCHRY22_LOCUS37</name>
</gene>
<name>A0A8J2MVB5_9NEOP</name>
<dbReference type="EMBL" id="CAKASE010000001">
    <property type="protein sequence ID" value="CAG9557738.1"/>
    <property type="molecule type" value="Genomic_DNA"/>
</dbReference>